<sequence>MRIVFIHGNDTMHWSGKWCGWLKGELDKLGIDNFFETFPDSIMARSEYWLPFLKNHVKAGENDIIVGWSSGAVAAMRYAEDVKIKGSILISPSHTDLSDPLEKQSGYFDRSWRWDAIRNNQEKITLVYGDDDLYIPQEQFEYIADQLRAEPVKIHNGGHFLEQTTFPELLEKIKIM</sequence>
<dbReference type="SUPFAM" id="SSF53474">
    <property type="entry name" value="alpha/beta-Hydrolases"/>
    <property type="match status" value="1"/>
</dbReference>
<dbReference type="PANTHER" id="PTHR15394">
    <property type="entry name" value="SERINE HYDROLASE RBBP9"/>
    <property type="match status" value="1"/>
</dbReference>
<dbReference type="InterPro" id="IPR029058">
    <property type="entry name" value="AB_hydrolase_fold"/>
</dbReference>
<evidence type="ECO:0000313" key="2">
    <source>
        <dbReference type="Proteomes" id="UP000179237"/>
    </source>
</evidence>
<protein>
    <submittedName>
        <fullName evidence="1">Retinoblastoma-binding protein 9</fullName>
    </submittedName>
</protein>
<dbReference type="InterPro" id="IPR010662">
    <property type="entry name" value="RBBP9/YdeN"/>
</dbReference>
<gene>
    <name evidence="1" type="ORF">A2572_02805</name>
</gene>
<dbReference type="AlphaFoldDB" id="A0A1F5FU76"/>
<evidence type="ECO:0000313" key="1">
    <source>
        <dbReference type="EMBL" id="OGD83169.1"/>
    </source>
</evidence>
<dbReference type="EMBL" id="MFAQ01000025">
    <property type="protein sequence ID" value="OGD83169.1"/>
    <property type="molecule type" value="Genomic_DNA"/>
</dbReference>
<dbReference type="Gene3D" id="3.40.50.1820">
    <property type="entry name" value="alpha/beta hydrolase"/>
    <property type="match status" value="1"/>
</dbReference>
<dbReference type="GO" id="GO:0016787">
    <property type="term" value="F:hydrolase activity"/>
    <property type="evidence" value="ECO:0007669"/>
    <property type="project" value="InterPro"/>
</dbReference>
<reference evidence="1 2" key="1">
    <citation type="journal article" date="2016" name="Nat. Commun.">
        <title>Thousands of microbial genomes shed light on interconnected biogeochemical processes in an aquifer system.</title>
        <authorList>
            <person name="Anantharaman K."/>
            <person name="Brown C.T."/>
            <person name="Hug L.A."/>
            <person name="Sharon I."/>
            <person name="Castelle C.J."/>
            <person name="Probst A.J."/>
            <person name="Thomas B.C."/>
            <person name="Singh A."/>
            <person name="Wilkins M.J."/>
            <person name="Karaoz U."/>
            <person name="Brodie E.L."/>
            <person name="Williams K.H."/>
            <person name="Hubbard S.S."/>
            <person name="Banfield J.F."/>
        </authorList>
    </citation>
    <scope>NUCLEOTIDE SEQUENCE [LARGE SCALE GENOMIC DNA]</scope>
</reference>
<dbReference type="PANTHER" id="PTHR15394:SF3">
    <property type="entry name" value="SERINE HYDROLASE RBBP9"/>
    <property type="match status" value="1"/>
</dbReference>
<dbReference type="Pfam" id="PF06821">
    <property type="entry name" value="Ser_hydrolase"/>
    <property type="match status" value="1"/>
</dbReference>
<proteinExistence type="predicted"/>
<organism evidence="1 2">
    <name type="scientific">Candidatus Collierbacteria bacterium RIFOXYD1_FULL_40_9</name>
    <dbReference type="NCBI Taxonomy" id="1817731"/>
    <lineage>
        <taxon>Bacteria</taxon>
        <taxon>Candidatus Collieribacteriota</taxon>
    </lineage>
</organism>
<accession>A0A1F5FU76</accession>
<comment type="caution">
    <text evidence="1">The sequence shown here is derived from an EMBL/GenBank/DDBJ whole genome shotgun (WGS) entry which is preliminary data.</text>
</comment>
<dbReference type="Proteomes" id="UP000179237">
    <property type="component" value="Unassembled WGS sequence"/>
</dbReference>
<name>A0A1F5FU76_9BACT</name>